<keyword evidence="3" id="KW-1185">Reference proteome</keyword>
<sequence>MIKFFRHIRKSLIEKNQMGKYFKYAIGEILLVVIGILIALQINNWNNNRNDRLKEKQLLINLRQEFKSNLNELTFDHQINTNCLNALYNFLQSDKTILTPSEIDSMTGVFTTFASFDARVGIINETIASGKLDLIQNDSLKNKLSQWTGELNDLAEDIVIRREHWLKHLSPIVRKHIPIRNTDKYAYRSDYSRDSIINPITVPKENYKTFVNSLEVDGVIMDHYLNQSYVHINEKQIQSYIENIISMIDEELDEVND</sequence>
<comment type="caution">
    <text evidence="2">The sequence shown here is derived from an EMBL/GenBank/DDBJ whole genome shotgun (WGS) entry which is preliminary data.</text>
</comment>
<proteinExistence type="predicted"/>
<dbReference type="Proteomes" id="UP001198901">
    <property type="component" value="Unassembled WGS sequence"/>
</dbReference>
<protein>
    <submittedName>
        <fullName evidence="2">Uncharacterized protein</fullName>
    </submittedName>
</protein>
<gene>
    <name evidence="2" type="ORF">LBU54_14520</name>
</gene>
<accession>A0ABS7XWN7</accession>
<keyword evidence="1" id="KW-0812">Transmembrane</keyword>
<dbReference type="Pfam" id="PF19578">
    <property type="entry name" value="DUF6090"/>
    <property type="match status" value="1"/>
</dbReference>
<evidence type="ECO:0000313" key="2">
    <source>
        <dbReference type="EMBL" id="MCA0133809.1"/>
    </source>
</evidence>
<dbReference type="EMBL" id="JAIUJR010000012">
    <property type="protein sequence ID" value="MCA0133809.1"/>
    <property type="molecule type" value="Genomic_DNA"/>
</dbReference>
<keyword evidence="1" id="KW-1133">Transmembrane helix</keyword>
<dbReference type="InterPro" id="IPR045749">
    <property type="entry name" value="DUF6090"/>
</dbReference>
<reference evidence="3" key="1">
    <citation type="submission" date="2023-07" db="EMBL/GenBank/DDBJ databases">
        <authorList>
            <person name="Yue Y."/>
        </authorList>
    </citation>
    <scope>NUCLEOTIDE SEQUENCE [LARGE SCALE GENOMIC DNA]</scope>
    <source>
        <strain evidence="3">D23</strain>
    </source>
</reference>
<name>A0ABS7XWN7_9FLAO</name>
<dbReference type="RefSeq" id="WP_224531666.1">
    <property type="nucleotide sequence ID" value="NZ_JAIUJR010000012.1"/>
</dbReference>
<keyword evidence="1" id="KW-0472">Membrane</keyword>
<evidence type="ECO:0000256" key="1">
    <source>
        <dbReference type="SAM" id="Phobius"/>
    </source>
</evidence>
<evidence type="ECO:0000313" key="3">
    <source>
        <dbReference type="Proteomes" id="UP001198901"/>
    </source>
</evidence>
<feature type="transmembrane region" description="Helical" evidence="1">
    <location>
        <begin position="21"/>
        <end position="42"/>
    </location>
</feature>
<organism evidence="2 3">
    <name type="scientific">Winogradskyella alexanderae</name>
    <dbReference type="NCBI Taxonomy" id="2877123"/>
    <lineage>
        <taxon>Bacteria</taxon>
        <taxon>Pseudomonadati</taxon>
        <taxon>Bacteroidota</taxon>
        <taxon>Flavobacteriia</taxon>
        <taxon>Flavobacteriales</taxon>
        <taxon>Flavobacteriaceae</taxon>
        <taxon>Winogradskyella</taxon>
    </lineage>
</organism>